<organism evidence="1 2">
    <name type="scientific">Panagrolaimus sp. PS1159</name>
    <dbReference type="NCBI Taxonomy" id="55785"/>
    <lineage>
        <taxon>Eukaryota</taxon>
        <taxon>Metazoa</taxon>
        <taxon>Ecdysozoa</taxon>
        <taxon>Nematoda</taxon>
        <taxon>Chromadorea</taxon>
        <taxon>Rhabditida</taxon>
        <taxon>Tylenchina</taxon>
        <taxon>Panagrolaimomorpha</taxon>
        <taxon>Panagrolaimoidea</taxon>
        <taxon>Panagrolaimidae</taxon>
        <taxon>Panagrolaimus</taxon>
    </lineage>
</organism>
<sequence length="381" mass="45760">MSNESERNKQHRKNRVRVGHLQVNLIFGKFTGKFTEFKLISTTLKSKFYVKKNILFVFAENDFQDFILVFKNENKCKKVYDLIYQKRIKEEVTNEEIYQRFLFPIFNENSTAPKLLIKWMNKLEKRDKEFYIEILKNDNIFQHIYTNGETSDKADVEKNGEKGVGIQRKRRFCKANMGETTNDDKENNPMFFDALVAENTKTNVYAKIDQNEALYLQNKQHVCTQIKYSSDRYFDLKIINKPNYQILENTNTKTGKVLIIFNPKDRTQCHEFRWENATQTFLCRSCRMNVKVKTFSKEKEYVELPQLNHKCPFRPYFKFNNFVLAPDFEFRTKMIDKRQRKNLIIFDANDKTKCFIYYFHSRSKLYICTKCKEKRLQVSAK</sequence>
<dbReference type="Proteomes" id="UP000887580">
    <property type="component" value="Unplaced"/>
</dbReference>
<dbReference type="WBParaSite" id="PS1159_v2.g499.t1">
    <property type="protein sequence ID" value="PS1159_v2.g499.t1"/>
    <property type="gene ID" value="PS1159_v2.g499"/>
</dbReference>
<reference evidence="2" key="1">
    <citation type="submission" date="2022-11" db="UniProtKB">
        <authorList>
            <consortium name="WormBaseParasite"/>
        </authorList>
    </citation>
    <scope>IDENTIFICATION</scope>
</reference>
<protein>
    <submittedName>
        <fullName evidence="2">Uncharacterized protein</fullName>
    </submittedName>
</protein>
<accession>A0AC35GGI2</accession>
<evidence type="ECO:0000313" key="2">
    <source>
        <dbReference type="WBParaSite" id="PS1159_v2.g499.t1"/>
    </source>
</evidence>
<name>A0AC35GGI2_9BILA</name>
<evidence type="ECO:0000313" key="1">
    <source>
        <dbReference type="Proteomes" id="UP000887580"/>
    </source>
</evidence>
<proteinExistence type="predicted"/>